<dbReference type="InterPro" id="IPR001683">
    <property type="entry name" value="PX_dom"/>
</dbReference>
<evidence type="ECO:0000256" key="6">
    <source>
        <dbReference type="ARBA" id="ARBA00022490"/>
    </source>
</evidence>
<dbReference type="Gene3D" id="1.20.1270.60">
    <property type="entry name" value="Arfaptin homology (AH) domain/BAR domain"/>
    <property type="match status" value="1"/>
</dbReference>
<dbReference type="SUPFAM" id="SSF64268">
    <property type="entry name" value="PX domain"/>
    <property type="match status" value="1"/>
</dbReference>
<keyword evidence="9" id="KW-0333">Golgi apparatus</keyword>
<reference evidence="15 16" key="1">
    <citation type="journal article" date="2017" name="Clin. Infect. Dis.">
        <title>Simultaneous emergence of multidrug-resistant Candida auris on 3 continents confirmed by whole-genome sequencing and epidemiological analyses.</title>
        <authorList>
            <person name="Lockhart S.R."/>
            <person name="Etienne K.A."/>
            <person name="Vallabhaneni S."/>
            <person name="Farooqi J."/>
            <person name="Chowdhary A."/>
            <person name="Govender N.P."/>
            <person name="Colombo A.L."/>
            <person name="Calvo B."/>
            <person name="Cuomo C.A."/>
            <person name="Desjardins C.A."/>
            <person name="Berkow E.L."/>
            <person name="Castanheira M."/>
            <person name="Magobo R.E."/>
            <person name="Jabeen K."/>
            <person name="Asghar R.J."/>
            <person name="Meis J.F."/>
            <person name="Jackson B."/>
            <person name="Chiller T."/>
            <person name="Litvintseva A.P."/>
        </authorList>
    </citation>
    <scope>NUCLEOTIDE SEQUENCE [LARGE SCALE GENOMIC DNA]</scope>
    <source>
        <strain evidence="15 16">B8441</strain>
    </source>
</reference>
<dbReference type="GO" id="GO:0030904">
    <property type="term" value="C:retromer complex"/>
    <property type="evidence" value="ECO:0007669"/>
    <property type="project" value="UniProtKB-ARBA"/>
</dbReference>
<evidence type="ECO:0000256" key="3">
    <source>
        <dbReference type="ARBA" id="ARBA00004555"/>
    </source>
</evidence>
<dbReference type="STRING" id="498019.A0A2H0ZZQ8"/>
<keyword evidence="6" id="KW-0963">Cytoplasm</keyword>
<keyword evidence="16" id="KW-1185">Reference proteome</keyword>
<evidence type="ECO:0000313" key="15">
    <source>
        <dbReference type="EMBL" id="PIS55703.1"/>
    </source>
</evidence>
<dbReference type="VEuPathDB" id="FungiDB:CJI97_002469"/>
<feature type="coiled-coil region" evidence="11">
    <location>
        <begin position="581"/>
        <end position="608"/>
    </location>
</feature>
<dbReference type="InterPro" id="IPR015404">
    <property type="entry name" value="Vps5_C"/>
</dbReference>
<dbReference type="GO" id="GO:0035091">
    <property type="term" value="F:phosphatidylinositol binding"/>
    <property type="evidence" value="ECO:0007669"/>
    <property type="project" value="InterPro"/>
</dbReference>
<dbReference type="VEuPathDB" id="FungiDB:CJJ07_003766"/>
<keyword evidence="5" id="KW-0813">Transport</keyword>
<keyword evidence="10" id="KW-0472">Membrane</keyword>
<dbReference type="Proteomes" id="UP000230249">
    <property type="component" value="Unassembled WGS sequence"/>
</dbReference>
<dbReference type="PANTHER" id="PTHR10555">
    <property type="entry name" value="SORTING NEXIN"/>
    <property type="match status" value="1"/>
</dbReference>
<evidence type="ECO:0000256" key="4">
    <source>
        <dbReference type="ARBA" id="ARBA00010883"/>
    </source>
</evidence>
<dbReference type="GO" id="GO:0015031">
    <property type="term" value="P:protein transport"/>
    <property type="evidence" value="ECO:0007669"/>
    <property type="project" value="UniProtKB-KW"/>
</dbReference>
<dbReference type="InterPro" id="IPR027267">
    <property type="entry name" value="AH/BAR_dom_sf"/>
</dbReference>
<dbReference type="Pfam" id="PF09325">
    <property type="entry name" value="Vps5"/>
    <property type="match status" value="1"/>
</dbReference>
<dbReference type="VEuPathDB" id="FungiDB:CJJ09_001675"/>
<dbReference type="AlphaFoldDB" id="A0A2H0ZZQ8"/>
<dbReference type="GO" id="GO:0005794">
    <property type="term" value="C:Golgi apparatus"/>
    <property type="evidence" value="ECO:0007669"/>
    <property type="project" value="UniProtKB-SubCell"/>
</dbReference>
<keyword evidence="7" id="KW-0597">Phosphoprotein</keyword>
<dbReference type="EMBL" id="PEKT03000001">
    <property type="protein sequence ID" value="KAK8441961.1"/>
    <property type="molecule type" value="Genomic_DNA"/>
</dbReference>
<evidence type="ECO:0000259" key="13">
    <source>
        <dbReference type="PROSITE" id="PS50195"/>
    </source>
</evidence>
<sequence length="665" mass="75911">MDDDDLTASHWDDVLSPSTRFGAPATIPAHLGNQFADLSLEDPHKATEDEEEEDLEEDDSKRHDTNINETTAYDSIAEGGFGTGHIHHHQAELDQLHELRKEERNEQKSALMSELTSGSALEDLETSMAKALDINHSGLLFGDTDKMLTQSDALESSRIDHVTSPKKASQLKQSQFKATRPRRYPQETVVKQLKAEAGEVDPLSVLANTSDGEDAENPTKRSKKADDFVRESNAPLYDIEHNTGREETQASETTDEHSKDSSNHKKRKASLSTEISVGNPVKVGDITNAHIVYSIESRNLQLNPSEIAQNNRFTVTRRYRDFCWVYKQLQLSHPGRIVPPPPAKKTYIGRFNENFIENRRLSLEKMLEKMSKNQYFATDPSFIIFLTSEDFTRDSKERERTGGVVLDDSGEVENDGASATSVVTGTSSGGFMSSLFSIPTKLPEPDLYFSKKKAYIDDLEYNLRTFQRSLDDIAHQRVESVSMTEEIAVVIDELADLEISKTTTLLLKAFSDVHMKLKENLDRINQQDQLTLGFTVEEHLRIIGSVKHIFETRTKTYNQFHSFQQDLIKKEESLNKLTHKYKSSTEKINMLQFEVDKLKQKTEQFEKSFNSISEIIKEEMENFELERISDFRNSVEIYVESMIESQKEAIELWETLYERQQLDKI</sequence>
<comment type="subcellular location">
    <subcellularLocation>
        <location evidence="2">Cytoplasm</location>
    </subcellularLocation>
    <subcellularLocation>
        <location evidence="3">Golgi apparatus</location>
    </subcellularLocation>
    <subcellularLocation>
        <location evidence="1">Membrane</location>
        <topology evidence="1">Peripheral membrane protein</topology>
        <orientation evidence="1">Cytoplasmic side</orientation>
    </subcellularLocation>
</comment>
<dbReference type="OMA" id="RTKNKNP"/>
<feature type="region of interest" description="Disordered" evidence="12">
    <location>
        <begin position="1"/>
        <end position="84"/>
    </location>
</feature>
<evidence type="ECO:0000256" key="2">
    <source>
        <dbReference type="ARBA" id="ARBA00004496"/>
    </source>
</evidence>
<evidence type="ECO:0000256" key="12">
    <source>
        <dbReference type="SAM" id="MobiDB-lite"/>
    </source>
</evidence>
<feature type="compositionally biased region" description="Acidic residues" evidence="12">
    <location>
        <begin position="48"/>
        <end position="58"/>
    </location>
</feature>
<dbReference type="Pfam" id="PF00787">
    <property type="entry name" value="PX"/>
    <property type="match status" value="1"/>
</dbReference>
<organism evidence="15">
    <name type="scientific">Candidozyma auris</name>
    <name type="common">Yeast</name>
    <name type="synonym">Candida auris</name>
    <dbReference type="NCBI Taxonomy" id="498019"/>
    <lineage>
        <taxon>Eukaryota</taxon>
        <taxon>Fungi</taxon>
        <taxon>Dikarya</taxon>
        <taxon>Ascomycota</taxon>
        <taxon>Saccharomycotina</taxon>
        <taxon>Pichiomycetes</taxon>
        <taxon>Metschnikowiaceae</taxon>
        <taxon>Candidozyma</taxon>
    </lineage>
</organism>
<evidence type="ECO:0000256" key="5">
    <source>
        <dbReference type="ARBA" id="ARBA00022448"/>
    </source>
</evidence>
<dbReference type="GO" id="GO:0005829">
    <property type="term" value="C:cytosol"/>
    <property type="evidence" value="ECO:0007669"/>
    <property type="project" value="GOC"/>
</dbReference>
<dbReference type="VEuPathDB" id="FungiDB:B9J08_001808"/>
<dbReference type="PANTHER" id="PTHR10555:SF170">
    <property type="entry name" value="FI18122P1"/>
    <property type="match status" value="1"/>
</dbReference>
<name>A0A2H0ZZQ8_CANAR</name>
<dbReference type="GO" id="GO:0042147">
    <property type="term" value="P:retrograde transport, endosome to Golgi"/>
    <property type="evidence" value="ECO:0007669"/>
    <property type="project" value="TreeGrafter"/>
</dbReference>
<feature type="region of interest" description="Disordered" evidence="12">
    <location>
        <begin position="156"/>
        <end position="185"/>
    </location>
</feature>
<accession>A0A2H0ZZQ8</accession>
<evidence type="ECO:0000256" key="7">
    <source>
        <dbReference type="ARBA" id="ARBA00022553"/>
    </source>
</evidence>
<dbReference type="PROSITE" id="PS50195">
    <property type="entry name" value="PX"/>
    <property type="match status" value="1"/>
</dbReference>
<proteinExistence type="inferred from homology"/>
<evidence type="ECO:0000313" key="14">
    <source>
        <dbReference type="EMBL" id="KAK8441961.1"/>
    </source>
</evidence>
<reference evidence="15" key="2">
    <citation type="submission" date="2017-11" db="EMBL/GenBank/DDBJ databases">
        <title>Candida auris genome assembly and annotation.</title>
        <authorList>
            <person name="Munoz J.F."/>
            <person name="Gade L.G."/>
            <person name="Chow N.A."/>
            <person name="Litvintseva A.P."/>
            <person name="Loparev V.N."/>
            <person name="Cuomo C.A."/>
        </authorList>
    </citation>
    <scope>NUCLEOTIDE SEQUENCE</scope>
    <source>
        <strain evidence="15">B8441</strain>
    </source>
</reference>
<comment type="caution">
    <text evidence="15">The sequence shown here is derived from an EMBL/GenBank/DDBJ whole genome shotgun (WGS) entry which is preliminary data.</text>
</comment>
<dbReference type="SMART" id="SM00312">
    <property type="entry name" value="PX"/>
    <property type="match status" value="1"/>
</dbReference>
<dbReference type="FunFam" id="1.20.1270.60:FF:000022">
    <property type="entry name" value="Sorting nexin 3 protein"/>
    <property type="match status" value="1"/>
</dbReference>
<reference evidence="14 16" key="3">
    <citation type="journal article" date="2018" name="Nat. Commun.">
        <title>Genomic insights into multidrug-resistance, mating and virulence in Candida auris and related emerging species.</title>
        <authorList>
            <person name="Munoz J.F."/>
            <person name="Gade L."/>
            <person name="Chow N.A."/>
            <person name="Loparev V.N."/>
            <person name="Juieng P."/>
            <person name="Berkow E.L."/>
            <person name="Farrer R.A."/>
            <person name="Litvintseva A.P."/>
            <person name="Cuomo C.A."/>
        </authorList>
    </citation>
    <scope>GENOME REANNOTATION</scope>
    <source>
        <strain evidence="14 16">B8441</strain>
    </source>
</reference>
<comment type="similarity">
    <text evidence="4">Belongs to the sorting nexin family.</text>
</comment>
<keyword evidence="8" id="KW-0653">Protein transport</keyword>
<dbReference type="InterPro" id="IPR036871">
    <property type="entry name" value="PX_dom_sf"/>
</dbReference>
<gene>
    <name evidence="15" type="ORF">B9J08_001808</name>
    <name evidence="14" type="ORF">B9J08_00278</name>
</gene>
<feature type="compositionally biased region" description="Basic and acidic residues" evidence="12">
    <location>
        <begin position="238"/>
        <end position="263"/>
    </location>
</feature>
<evidence type="ECO:0000313" key="16">
    <source>
        <dbReference type="Proteomes" id="UP000230249"/>
    </source>
</evidence>
<dbReference type="GO" id="GO:0005768">
    <property type="term" value="C:endosome"/>
    <property type="evidence" value="ECO:0007669"/>
    <property type="project" value="UniProtKB-ARBA"/>
</dbReference>
<evidence type="ECO:0000256" key="10">
    <source>
        <dbReference type="ARBA" id="ARBA00023136"/>
    </source>
</evidence>
<evidence type="ECO:0000256" key="9">
    <source>
        <dbReference type="ARBA" id="ARBA00023034"/>
    </source>
</evidence>
<reference evidence="14" key="4">
    <citation type="submission" date="2024-03" db="EMBL/GenBank/DDBJ databases">
        <title>Improved genome assembly of Candida auris strain B8441 and annotation of B11205.</title>
        <authorList>
            <person name="Cauldron N.C."/>
            <person name="Shea T."/>
            <person name="Cuomo C.A."/>
        </authorList>
    </citation>
    <scope>NUCLEOTIDE SEQUENCE</scope>
    <source>
        <strain evidence="14">B8441</strain>
    </source>
</reference>
<feature type="region of interest" description="Disordered" evidence="12">
    <location>
        <begin position="202"/>
        <end position="272"/>
    </location>
</feature>
<dbReference type="Gene3D" id="3.30.1520.10">
    <property type="entry name" value="Phox-like domain"/>
    <property type="match status" value="1"/>
</dbReference>
<evidence type="ECO:0000256" key="8">
    <source>
        <dbReference type="ARBA" id="ARBA00022927"/>
    </source>
</evidence>
<dbReference type="VEuPathDB" id="FungiDB:CJI96_0000266"/>
<dbReference type="EMBL" id="PEKT02000004">
    <property type="protein sequence ID" value="PIS55703.1"/>
    <property type="molecule type" value="Genomic_DNA"/>
</dbReference>
<evidence type="ECO:0000256" key="1">
    <source>
        <dbReference type="ARBA" id="ARBA00004287"/>
    </source>
</evidence>
<feature type="compositionally biased region" description="Polar residues" evidence="12">
    <location>
        <begin position="166"/>
        <end position="177"/>
    </location>
</feature>
<feature type="domain" description="PX" evidence="13">
    <location>
        <begin position="271"/>
        <end position="393"/>
    </location>
</feature>
<evidence type="ECO:0000256" key="11">
    <source>
        <dbReference type="SAM" id="Coils"/>
    </source>
</evidence>
<dbReference type="GO" id="GO:0045053">
    <property type="term" value="P:protein retention in Golgi apparatus"/>
    <property type="evidence" value="ECO:0007669"/>
    <property type="project" value="TreeGrafter"/>
</dbReference>
<protein>
    <recommendedName>
        <fullName evidence="13">PX domain-containing protein</fullName>
    </recommendedName>
</protein>
<keyword evidence="11" id="KW-0175">Coiled coil</keyword>